<evidence type="ECO:0000256" key="3">
    <source>
        <dbReference type="SAM" id="MobiDB-lite"/>
    </source>
</evidence>
<dbReference type="Proteomes" id="UP000274922">
    <property type="component" value="Unassembled WGS sequence"/>
</dbReference>
<dbReference type="PROSITE" id="PS51388">
    <property type="entry name" value="GED"/>
    <property type="match status" value="1"/>
</dbReference>
<feature type="compositionally biased region" description="Low complexity" evidence="3">
    <location>
        <begin position="803"/>
        <end position="847"/>
    </location>
</feature>
<feature type="compositionally biased region" description="Low complexity" evidence="3">
    <location>
        <begin position="902"/>
        <end position="912"/>
    </location>
</feature>
<dbReference type="InterPro" id="IPR003130">
    <property type="entry name" value="GED"/>
</dbReference>
<accession>A0A4P9X7U3</accession>
<dbReference type="GO" id="GO:0016020">
    <property type="term" value="C:membrane"/>
    <property type="evidence" value="ECO:0007669"/>
    <property type="project" value="TreeGrafter"/>
</dbReference>
<dbReference type="GO" id="GO:0000266">
    <property type="term" value="P:mitochondrial fission"/>
    <property type="evidence" value="ECO:0007669"/>
    <property type="project" value="TreeGrafter"/>
</dbReference>
<dbReference type="InterPro" id="IPR022812">
    <property type="entry name" value="Dynamin"/>
</dbReference>
<feature type="region of interest" description="Disordered" evidence="3">
    <location>
        <begin position="96"/>
        <end position="205"/>
    </location>
</feature>
<dbReference type="CDD" id="cd08771">
    <property type="entry name" value="DLP_1"/>
    <property type="match status" value="1"/>
</dbReference>
<dbReference type="AlphaFoldDB" id="A0A4P9X7U3"/>
<dbReference type="GO" id="GO:0016559">
    <property type="term" value="P:peroxisome fission"/>
    <property type="evidence" value="ECO:0007669"/>
    <property type="project" value="TreeGrafter"/>
</dbReference>
<dbReference type="InterPro" id="IPR001401">
    <property type="entry name" value="Dynamin_GTPase"/>
</dbReference>
<dbReference type="PRINTS" id="PR00195">
    <property type="entry name" value="DYNAMIN"/>
</dbReference>
<protein>
    <recommendedName>
        <fullName evidence="8">GED domain-containing protein</fullName>
    </recommendedName>
</protein>
<evidence type="ECO:0000256" key="2">
    <source>
        <dbReference type="ARBA" id="ARBA00023134"/>
    </source>
</evidence>
<feature type="compositionally biased region" description="Low complexity" evidence="3">
    <location>
        <begin position="128"/>
        <end position="144"/>
    </location>
</feature>
<keyword evidence="1" id="KW-0547">Nucleotide-binding</keyword>
<evidence type="ECO:0000256" key="1">
    <source>
        <dbReference type="ARBA" id="ARBA00022741"/>
    </source>
</evidence>
<dbReference type="Gene3D" id="1.20.120.1240">
    <property type="entry name" value="Dynamin, middle domain"/>
    <property type="match status" value="1"/>
</dbReference>
<reference evidence="7" key="1">
    <citation type="journal article" date="2018" name="Nat. Microbiol.">
        <title>Leveraging single-cell genomics to expand the fungal tree of life.</title>
        <authorList>
            <person name="Ahrendt S.R."/>
            <person name="Quandt C.A."/>
            <person name="Ciobanu D."/>
            <person name="Clum A."/>
            <person name="Salamov A."/>
            <person name="Andreopoulos B."/>
            <person name="Cheng J.F."/>
            <person name="Woyke T."/>
            <person name="Pelin A."/>
            <person name="Henrissat B."/>
            <person name="Reynolds N.K."/>
            <person name="Benny G.L."/>
            <person name="Smith M.E."/>
            <person name="James T.Y."/>
            <person name="Grigoriev I.V."/>
        </authorList>
    </citation>
    <scope>NUCLEOTIDE SEQUENCE [LARGE SCALE GENOMIC DNA]</scope>
    <source>
        <strain evidence="7">ATCC 52028</strain>
    </source>
</reference>
<dbReference type="Gene3D" id="3.40.50.300">
    <property type="entry name" value="P-loop containing nucleotide triphosphate hydrolases"/>
    <property type="match status" value="1"/>
</dbReference>
<dbReference type="Pfam" id="PF00350">
    <property type="entry name" value="Dynamin_N"/>
    <property type="match status" value="1"/>
</dbReference>
<dbReference type="InterPro" id="IPR020850">
    <property type="entry name" value="GED_dom"/>
</dbReference>
<feature type="region of interest" description="Disordered" evidence="3">
    <location>
        <begin position="705"/>
        <end position="734"/>
    </location>
</feature>
<sequence>MSAARRYTDSSIVDVSVQDLYHDSDPSLPGTIPIASHAPMAYPMAAIPLTAGASEARHRSYSDLRDDTPRSYTYGGYHEPGSASFYRNQASALAGPSGLGHASAASSTRHRSRPAYDAARRHVAPMPRSSTGSAPVSASGSARRGSGGLLHPVSTAGGGGGGGGGSGGSGMRSGSSSNGLVGAGHAAHAPYHPLPLPHHGTSAPAHDFRERAEPAGYMQASMYAATASVVIETLNHLGDEATGLEGIDHLPMVIVCGAQSAGKSSLLEAVCGIPLPRNHSTTTRCPFEIRLMRRPYDAELTRGDRGDRALDETSSEADNVVEASLTRPEPPSDARSPSRSTTKSKALAPAAAAPASIADAAAAAANSVTCSIKLRRRAATTRFGPDCLPLSEMAVWLRRAQTAILNPAESASRYEDPTLSPVQLEALLSGPRDQAWSNDVICLEVYGAAADLTLVDLPGLVQSLEPNQKHDYIRIVDEMVQGYMNNPRALILATVSCKDDIQNQKVYQMAQRADPTGARTIGILTKPDTIERSAEQPWLDVMGGDTFPLAKGWYMVRNPSQLDLSAGAMTPERARRDEATFFANTLPWCLHPPFQERLGVLRLRAALEHDLFEICQSALPEIKRNLMSRLMALEALLAELPGDVVTNPKDYLSVLFRRFEQAIDREVAALDDRKDFWHACQAIYRDFYHGVASTQIHFVPLAHGRPAPSARSGPASASHLASHPAAVPDRAVPPVGPATASMAIPVPRGPHVLTADAAAGSAASTAGTPSARLPHDVANTPGGIPSRPPSDAALFEDQPPNAVPTSAAPATAARAAGSSAASTSTPAAPSPDPVSSASPAAAEASSSGDGGDGRGGGFFAKVFGTGRDASGGARPPSSHRDSSDLAHGELTTPMSSPPRPTARPASPLATARPPKPLSPPPPAIPSHITPRSIITIAELVQMGASQRGRELFVFSNTRLLPVLLGRFQESWGALAQTCLRRIADRFTRVWREQCHVFASFPQLEQFVHAACEQRHARLRERAQSQLGMLVEMERRRKWTMHESHFAALLQDEVAQLGSTVFGQPRAAASEHEPMHGHDSSRMWHDVTSGVVQRAAQTALPGSAPAAAVLHAYLFGDPARPPTAAGAEGGYARYTDAHGRSQELLQLMGSVRAYFTIASARFQDSVPMAVDFHLLEAFCPNLEYDLLLEILNRDDVSPEAFLVRDSAIQAQRDAALHEKEILERLMGTLETIE</sequence>
<evidence type="ECO:0000313" key="6">
    <source>
        <dbReference type="EMBL" id="RKP01313.1"/>
    </source>
</evidence>
<dbReference type="PANTHER" id="PTHR11566:SF21">
    <property type="entry name" value="DYNAMIN RELATED PROTEIN 1, ISOFORM A"/>
    <property type="match status" value="1"/>
</dbReference>
<name>A0A4P9X7U3_9FUNG</name>
<dbReference type="GO" id="GO:0005874">
    <property type="term" value="C:microtubule"/>
    <property type="evidence" value="ECO:0007669"/>
    <property type="project" value="TreeGrafter"/>
</dbReference>
<evidence type="ECO:0000259" key="5">
    <source>
        <dbReference type="PROSITE" id="PS51718"/>
    </source>
</evidence>
<dbReference type="GO" id="GO:0048312">
    <property type="term" value="P:intracellular distribution of mitochondria"/>
    <property type="evidence" value="ECO:0007669"/>
    <property type="project" value="TreeGrafter"/>
</dbReference>
<evidence type="ECO:0000313" key="7">
    <source>
        <dbReference type="Proteomes" id="UP000274922"/>
    </source>
</evidence>
<feature type="compositionally biased region" description="Low complexity" evidence="3">
    <location>
        <begin position="172"/>
        <end position="191"/>
    </location>
</feature>
<dbReference type="InterPro" id="IPR030381">
    <property type="entry name" value="G_DYNAMIN_dom"/>
</dbReference>
<feature type="compositionally biased region" description="Pro residues" evidence="3">
    <location>
        <begin position="913"/>
        <end position="924"/>
    </location>
</feature>
<feature type="compositionally biased region" description="Gly residues" evidence="3">
    <location>
        <begin position="848"/>
        <end position="858"/>
    </location>
</feature>
<dbReference type="GO" id="GO:0005525">
    <property type="term" value="F:GTP binding"/>
    <property type="evidence" value="ECO:0007669"/>
    <property type="project" value="InterPro"/>
</dbReference>
<dbReference type="GO" id="GO:0003924">
    <property type="term" value="F:GTPase activity"/>
    <property type="evidence" value="ECO:0007669"/>
    <property type="project" value="InterPro"/>
</dbReference>
<proteinExistence type="predicted"/>
<keyword evidence="7" id="KW-1185">Reference proteome</keyword>
<dbReference type="STRING" id="1555241.A0A4P9X7U3"/>
<dbReference type="GO" id="GO:0008017">
    <property type="term" value="F:microtubule binding"/>
    <property type="evidence" value="ECO:0007669"/>
    <property type="project" value="TreeGrafter"/>
</dbReference>
<dbReference type="InterPro" id="IPR045063">
    <property type="entry name" value="Dynamin_N"/>
</dbReference>
<dbReference type="SUPFAM" id="SSF52540">
    <property type="entry name" value="P-loop containing nucleoside triphosphate hydrolases"/>
    <property type="match status" value="1"/>
</dbReference>
<evidence type="ECO:0008006" key="8">
    <source>
        <dbReference type="Google" id="ProtNLM"/>
    </source>
</evidence>
<feature type="compositionally biased region" description="Low complexity" evidence="3">
    <location>
        <begin position="705"/>
        <end position="733"/>
    </location>
</feature>
<feature type="region of interest" description="Disordered" evidence="3">
    <location>
        <begin position="757"/>
        <end position="928"/>
    </location>
</feature>
<dbReference type="Pfam" id="PF01031">
    <property type="entry name" value="Dynamin_M"/>
    <property type="match status" value="1"/>
</dbReference>
<gene>
    <name evidence="6" type="ORF">CXG81DRAFT_18894</name>
</gene>
<feature type="compositionally biased region" description="Polar residues" evidence="3">
    <location>
        <begin position="335"/>
        <end position="344"/>
    </location>
</feature>
<keyword evidence="2" id="KW-0342">GTP-binding</keyword>
<dbReference type="PANTHER" id="PTHR11566">
    <property type="entry name" value="DYNAMIN"/>
    <property type="match status" value="1"/>
</dbReference>
<feature type="compositionally biased region" description="Basic and acidic residues" evidence="3">
    <location>
        <begin position="300"/>
        <end position="311"/>
    </location>
</feature>
<dbReference type="PROSITE" id="PS51718">
    <property type="entry name" value="G_DYNAMIN_2"/>
    <property type="match status" value="1"/>
</dbReference>
<feature type="domain" description="Dynamin-type G" evidence="5">
    <location>
        <begin position="247"/>
        <end position="620"/>
    </location>
</feature>
<evidence type="ECO:0000259" key="4">
    <source>
        <dbReference type="PROSITE" id="PS51388"/>
    </source>
</evidence>
<dbReference type="SMART" id="SM00053">
    <property type="entry name" value="DYNc"/>
    <property type="match status" value="1"/>
</dbReference>
<feature type="compositionally biased region" description="Gly residues" evidence="3">
    <location>
        <begin position="156"/>
        <end position="171"/>
    </location>
</feature>
<dbReference type="OrthoDB" id="5061070at2759"/>
<dbReference type="GO" id="GO:0005739">
    <property type="term" value="C:mitochondrion"/>
    <property type="evidence" value="ECO:0007669"/>
    <property type="project" value="TreeGrafter"/>
</dbReference>
<feature type="region of interest" description="Disordered" evidence="3">
    <location>
        <begin position="300"/>
        <end position="347"/>
    </location>
</feature>
<dbReference type="InterPro" id="IPR000375">
    <property type="entry name" value="Dynamin_stalk"/>
</dbReference>
<dbReference type="GO" id="GO:0006897">
    <property type="term" value="P:endocytosis"/>
    <property type="evidence" value="ECO:0007669"/>
    <property type="project" value="TreeGrafter"/>
</dbReference>
<feature type="domain" description="GED" evidence="4">
    <location>
        <begin position="1143"/>
        <end position="1232"/>
    </location>
</feature>
<dbReference type="EMBL" id="ML014177">
    <property type="protein sequence ID" value="RKP01313.1"/>
    <property type="molecule type" value="Genomic_DNA"/>
</dbReference>
<dbReference type="InterPro" id="IPR027417">
    <property type="entry name" value="P-loop_NTPase"/>
</dbReference>
<feature type="compositionally biased region" description="Basic and acidic residues" evidence="3">
    <location>
        <begin position="878"/>
        <end position="887"/>
    </location>
</feature>
<dbReference type="Pfam" id="PF02212">
    <property type="entry name" value="GED"/>
    <property type="match status" value="1"/>
</dbReference>
<organism evidence="6 7">
    <name type="scientific">Caulochytrium protostelioides</name>
    <dbReference type="NCBI Taxonomy" id="1555241"/>
    <lineage>
        <taxon>Eukaryota</taxon>
        <taxon>Fungi</taxon>
        <taxon>Fungi incertae sedis</taxon>
        <taxon>Chytridiomycota</taxon>
        <taxon>Chytridiomycota incertae sedis</taxon>
        <taxon>Chytridiomycetes</taxon>
        <taxon>Caulochytriales</taxon>
        <taxon>Caulochytriaceae</taxon>
        <taxon>Caulochytrium</taxon>
    </lineage>
</organism>
<feature type="compositionally biased region" description="Low complexity" evidence="3">
    <location>
        <begin position="757"/>
        <end position="771"/>
    </location>
</feature>